<feature type="compositionally biased region" description="Basic and acidic residues" evidence="1">
    <location>
        <begin position="46"/>
        <end position="57"/>
    </location>
</feature>
<organism evidence="2 3">
    <name type="scientific">Actinomadura keratinilytica</name>
    <dbReference type="NCBI Taxonomy" id="547461"/>
    <lineage>
        <taxon>Bacteria</taxon>
        <taxon>Bacillati</taxon>
        <taxon>Actinomycetota</taxon>
        <taxon>Actinomycetes</taxon>
        <taxon>Streptosporangiales</taxon>
        <taxon>Thermomonosporaceae</taxon>
        <taxon>Actinomadura</taxon>
    </lineage>
</organism>
<evidence type="ECO:0000313" key="2">
    <source>
        <dbReference type="EMBL" id="GAA4146412.1"/>
    </source>
</evidence>
<gene>
    <name evidence="2" type="ORF">GCM10022416_38910</name>
</gene>
<comment type="caution">
    <text evidence="2">The sequence shown here is derived from an EMBL/GenBank/DDBJ whole genome shotgun (WGS) entry which is preliminary data.</text>
</comment>
<protein>
    <submittedName>
        <fullName evidence="2">Uncharacterized protein</fullName>
    </submittedName>
</protein>
<evidence type="ECO:0000256" key="1">
    <source>
        <dbReference type="SAM" id="MobiDB-lite"/>
    </source>
</evidence>
<dbReference type="EMBL" id="BAABDO010000061">
    <property type="protein sequence ID" value="GAA4146412.1"/>
    <property type="molecule type" value="Genomic_DNA"/>
</dbReference>
<dbReference type="Proteomes" id="UP001500266">
    <property type="component" value="Unassembled WGS sequence"/>
</dbReference>
<proteinExistence type="predicted"/>
<evidence type="ECO:0000313" key="3">
    <source>
        <dbReference type="Proteomes" id="UP001500266"/>
    </source>
</evidence>
<reference evidence="3" key="1">
    <citation type="journal article" date="2019" name="Int. J. Syst. Evol. Microbiol.">
        <title>The Global Catalogue of Microorganisms (GCM) 10K type strain sequencing project: providing services to taxonomists for standard genome sequencing and annotation.</title>
        <authorList>
            <consortium name="The Broad Institute Genomics Platform"/>
            <consortium name="The Broad Institute Genome Sequencing Center for Infectious Disease"/>
            <person name="Wu L."/>
            <person name="Ma J."/>
        </authorList>
    </citation>
    <scope>NUCLEOTIDE SEQUENCE [LARGE SCALE GENOMIC DNA]</scope>
    <source>
        <strain evidence="3">JCM 17316</strain>
    </source>
</reference>
<sequence length="57" mass="6286">MQAVGDGDARHRGDRTAQVVPARQPDPDAVERPVNGDLAPHCGPLSRDHDDYGRRRK</sequence>
<feature type="region of interest" description="Disordered" evidence="1">
    <location>
        <begin position="1"/>
        <end position="57"/>
    </location>
</feature>
<name>A0ABP7Z357_9ACTN</name>
<keyword evidence="3" id="KW-1185">Reference proteome</keyword>
<accession>A0ABP7Z357</accession>